<feature type="region of interest" description="Disordered" evidence="16">
    <location>
        <begin position="1"/>
        <end position="22"/>
    </location>
</feature>
<evidence type="ECO:0000256" key="9">
    <source>
        <dbReference type="ARBA" id="ARBA00022840"/>
    </source>
</evidence>
<keyword evidence="4 15" id="KW-0723">Serine/threonine-protein kinase</keyword>
<dbReference type="Gramene" id="TraesCLE_scaffold_124897_01G000100.1">
    <property type="protein sequence ID" value="TraesCLE_scaffold_124897_01G000100.1"/>
    <property type="gene ID" value="TraesCLE_scaffold_124897_01G000100"/>
</dbReference>
<keyword evidence="11" id="KW-0472">Membrane</keyword>
<keyword evidence="7 14" id="KW-0547">Nucleotide-binding</keyword>
<dbReference type="InterPro" id="IPR000719">
    <property type="entry name" value="Prot_kinase_dom"/>
</dbReference>
<dbReference type="SMART" id="SM00220">
    <property type="entry name" value="S_TKc"/>
    <property type="match status" value="1"/>
</dbReference>
<dbReference type="InterPro" id="IPR017441">
    <property type="entry name" value="Protein_kinase_ATP_BS"/>
</dbReference>
<dbReference type="GO" id="GO:0005524">
    <property type="term" value="F:ATP binding"/>
    <property type="evidence" value="ECO:0007669"/>
    <property type="project" value="UniProtKB-UniRule"/>
</dbReference>
<dbReference type="PROSITE" id="PS00108">
    <property type="entry name" value="PROTEIN_KINASE_ST"/>
    <property type="match status" value="1"/>
</dbReference>
<name>A0A3B6GVQ0_WHEAT</name>
<organism evidence="18">
    <name type="scientific">Triticum aestivum</name>
    <name type="common">Wheat</name>
    <dbReference type="NCBI Taxonomy" id="4565"/>
    <lineage>
        <taxon>Eukaryota</taxon>
        <taxon>Viridiplantae</taxon>
        <taxon>Streptophyta</taxon>
        <taxon>Embryophyta</taxon>
        <taxon>Tracheophyta</taxon>
        <taxon>Spermatophyta</taxon>
        <taxon>Magnoliopsida</taxon>
        <taxon>Liliopsida</taxon>
        <taxon>Poales</taxon>
        <taxon>Poaceae</taxon>
        <taxon>BOP clade</taxon>
        <taxon>Pooideae</taxon>
        <taxon>Triticodae</taxon>
        <taxon>Triticeae</taxon>
        <taxon>Triticinae</taxon>
        <taxon>Triticum</taxon>
    </lineage>
</organism>
<dbReference type="AlphaFoldDB" id="A0A3B6GVQ0"/>
<keyword evidence="9 14" id="KW-0067">ATP-binding</keyword>
<dbReference type="InterPro" id="IPR008271">
    <property type="entry name" value="Ser/Thr_kinase_AS"/>
</dbReference>
<dbReference type="GO" id="GO:0004674">
    <property type="term" value="F:protein serine/threonine kinase activity"/>
    <property type="evidence" value="ECO:0007669"/>
    <property type="project" value="UniProtKB-KW"/>
</dbReference>
<feature type="domain" description="Protein kinase" evidence="17">
    <location>
        <begin position="38"/>
        <end position="317"/>
    </location>
</feature>
<sequence length="438" mass="47143">MHSWAQSSGGGDPGGPPLPAMTGGTLGYDELAAAADGFSEANLLGQGGFGHVYKGTVNGQEVAIKKLRAGSGQGHREFRAEVDIISRVHHKNLVSLVGFCIHAEQRLLVYEYVPNKTLESHLHHVSGSGRATLDWPRRWKIAVGSAKGLAYLHEDCHPKIIHRDIKAANILLDYNYEPKVADFGLAKCQEAEHTAVSTRVMGTFGYLAPEYYATGKVTDRSDVYSFGVMLLELITGRKPIMASSDHQPETLATWAKPLLTKALEEENYEELIDPELGTNYDAYDMARLVACAAAAVRQTARSRPRMAQIVRYLEGELSAEDLNGGMAPGQSAMHRSGGGNTDEVRRLRRMAFGPGTGTAGGTISEYASSEMSARTSEYGLNPSSEYTASSAADTEDMTDFPHRAGTGRGAAEGVSGEAGRGTTEGFSRRTTVRRTGRG</sequence>
<dbReference type="Gramene" id="TraesCS3D03G0667500.2">
    <property type="protein sequence ID" value="TraesCS3D03G0667500.2.CDS"/>
    <property type="gene ID" value="TraesCS3D03G0667500"/>
</dbReference>
<feature type="region of interest" description="Disordered" evidence="16">
    <location>
        <begin position="374"/>
        <end position="438"/>
    </location>
</feature>
<evidence type="ECO:0000256" key="7">
    <source>
        <dbReference type="ARBA" id="ARBA00022741"/>
    </source>
</evidence>
<evidence type="ECO:0000313" key="18">
    <source>
        <dbReference type="EnsemblPlants" id="TraesCS3D02G290100.1"/>
    </source>
</evidence>
<evidence type="ECO:0000256" key="6">
    <source>
        <dbReference type="ARBA" id="ARBA00022692"/>
    </source>
</evidence>
<protein>
    <recommendedName>
        <fullName evidence="2">non-specific serine/threonine protein kinase</fullName>
        <ecNumber evidence="2">2.7.11.1</ecNumber>
    </recommendedName>
</protein>
<accession>A0A3B6GVQ0</accession>
<evidence type="ECO:0000313" key="19">
    <source>
        <dbReference type="Proteomes" id="UP000019116"/>
    </source>
</evidence>
<evidence type="ECO:0000256" key="15">
    <source>
        <dbReference type="RuleBase" id="RU000304"/>
    </source>
</evidence>
<dbReference type="Gene3D" id="3.30.200.20">
    <property type="entry name" value="Phosphorylase Kinase, domain 1"/>
    <property type="match status" value="1"/>
</dbReference>
<comment type="catalytic activity">
    <reaction evidence="12">
        <text>L-threonyl-[protein] + ATP = O-phospho-L-threonyl-[protein] + ADP + H(+)</text>
        <dbReference type="Rhea" id="RHEA:46608"/>
        <dbReference type="Rhea" id="RHEA-COMP:11060"/>
        <dbReference type="Rhea" id="RHEA-COMP:11605"/>
        <dbReference type="ChEBI" id="CHEBI:15378"/>
        <dbReference type="ChEBI" id="CHEBI:30013"/>
        <dbReference type="ChEBI" id="CHEBI:30616"/>
        <dbReference type="ChEBI" id="CHEBI:61977"/>
        <dbReference type="ChEBI" id="CHEBI:456216"/>
        <dbReference type="EC" id="2.7.11.1"/>
    </reaction>
</comment>
<reference evidence="18" key="1">
    <citation type="submission" date="2018-08" db="EMBL/GenBank/DDBJ databases">
        <authorList>
            <person name="Rossello M."/>
        </authorList>
    </citation>
    <scope>NUCLEOTIDE SEQUENCE [LARGE SCALE GENOMIC DNA]</scope>
    <source>
        <strain evidence="18">cv. Chinese Spring</strain>
    </source>
</reference>
<dbReference type="Gramene" id="TraesCAD_scaffold_064492_01G000100.1">
    <property type="protein sequence ID" value="TraesCAD_scaffold_064492_01G000100.1"/>
    <property type="gene ID" value="TraesCAD_scaffold_064492_01G000100"/>
</dbReference>
<keyword evidence="8" id="KW-0418">Kinase</keyword>
<keyword evidence="5" id="KW-0808">Transferase</keyword>
<dbReference type="Proteomes" id="UP000019116">
    <property type="component" value="Chromosome 3D"/>
</dbReference>
<evidence type="ECO:0000256" key="16">
    <source>
        <dbReference type="SAM" id="MobiDB-lite"/>
    </source>
</evidence>
<dbReference type="FunFam" id="1.10.510.10:FF:000173">
    <property type="entry name" value="proline-rich receptor-like protein kinase PERK8"/>
    <property type="match status" value="1"/>
</dbReference>
<keyword evidence="3" id="KW-1003">Cell membrane</keyword>
<dbReference type="Pfam" id="PF07714">
    <property type="entry name" value="PK_Tyr_Ser-Thr"/>
    <property type="match status" value="1"/>
</dbReference>
<dbReference type="PROSITE" id="PS00107">
    <property type="entry name" value="PROTEIN_KINASE_ATP"/>
    <property type="match status" value="1"/>
</dbReference>
<dbReference type="SUPFAM" id="SSF56112">
    <property type="entry name" value="Protein kinase-like (PK-like)"/>
    <property type="match status" value="1"/>
</dbReference>
<evidence type="ECO:0000256" key="13">
    <source>
        <dbReference type="ARBA" id="ARBA00048679"/>
    </source>
</evidence>
<dbReference type="GO" id="GO:0005886">
    <property type="term" value="C:plasma membrane"/>
    <property type="evidence" value="ECO:0000318"/>
    <property type="project" value="GO_Central"/>
</dbReference>
<evidence type="ECO:0000256" key="5">
    <source>
        <dbReference type="ARBA" id="ARBA00022679"/>
    </source>
</evidence>
<comment type="catalytic activity">
    <reaction evidence="13">
        <text>L-seryl-[protein] + ATP = O-phospho-L-seryl-[protein] + ADP + H(+)</text>
        <dbReference type="Rhea" id="RHEA:17989"/>
        <dbReference type="Rhea" id="RHEA-COMP:9863"/>
        <dbReference type="Rhea" id="RHEA-COMP:11604"/>
        <dbReference type="ChEBI" id="CHEBI:15378"/>
        <dbReference type="ChEBI" id="CHEBI:29999"/>
        <dbReference type="ChEBI" id="CHEBI:30616"/>
        <dbReference type="ChEBI" id="CHEBI:83421"/>
        <dbReference type="ChEBI" id="CHEBI:456216"/>
        <dbReference type="EC" id="2.7.11.1"/>
    </reaction>
</comment>
<keyword evidence="6" id="KW-0812">Transmembrane</keyword>
<evidence type="ECO:0000256" key="12">
    <source>
        <dbReference type="ARBA" id="ARBA00047899"/>
    </source>
</evidence>
<dbReference type="PANTHER" id="PTHR47982:SF50">
    <property type="entry name" value="NON-SPECIFIC SERINE_THREONINE PROTEIN KINASE"/>
    <property type="match status" value="1"/>
</dbReference>
<dbReference type="PANTHER" id="PTHR47982">
    <property type="entry name" value="PROLINE-RICH RECEPTOR-LIKE PROTEIN KINASE PERK4"/>
    <property type="match status" value="1"/>
</dbReference>
<feature type="compositionally biased region" description="Polar residues" evidence="16">
    <location>
        <begin position="381"/>
        <end position="392"/>
    </location>
</feature>
<comment type="subcellular location">
    <subcellularLocation>
        <location evidence="1">Cell membrane</location>
        <topology evidence="1">Single-pass membrane protein</topology>
    </subcellularLocation>
</comment>
<dbReference type="STRING" id="4565.A0A3B6GVQ0"/>
<evidence type="ECO:0000256" key="1">
    <source>
        <dbReference type="ARBA" id="ARBA00004162"/>
    </source>
</evidence>
<evidence type="ECO:0000259" key="17">
    <source>
        <dbReference type="PROSITE" id="PS50011"/>
    </source>
</evidence>
<dbReference type="Gramene" id="TraesROB_scaffold_101346_01G000200.1">
    <property type="protein sequence ID" value="TraesROB_scaffold_101346_01G000200.1"/>
    <property type="gene ID" value="TraesROB_scaffold_101346_01G000200"/>
</dbReference>
<comment type="similarity">
    <text evidence="15">Belongs to the protein kinase superfamily.</text>
</comment>
<reference evidence="18" key="2">
    <citation type="submission" date="2018-10" db="UniProtKB">
        <authorList>
            <consortium name="EnsemblPlants"/>
        </authorList>
    </citation>
    <scope>IDENTIFICATION</scope>
</reference>
<evidence type="ECO:0000256" key="11">
    <source>
        <dbReference type="ARBA" id="ARBA00023136"/>
    </source>
</evidence>
<dbReference type="Gramene" id="TraesCS3D02G290100.1">
    <property type="protein sequence ID" value="TraesCS3D02G290100.1"/>
    <property type="gene ID" value="TraesCS3D02G290100"/>
</dbReference>
<proteinExistence type="inferred from homology"/>
<dbReference type="EC" id="2.7.11.1" evidence="2"/>
<dbReference type="CDD" id="cd14066">
    <property type="entry name" value="STKc_IRAK"/>
    <property type="match status" value="1"/>
</dbReference>
<dbReference type="FunFam" id="3.30.200.20:FF:000395">
    <property type="entry name" value="Proline-rich receptor-like protein kinase PERK3"/>
    <property type="match status" value="1"/>
</dbReference>
<gene>
    <name evidence="18" type="primary">LOC123079176</name>
</gene>
<dbReference type="OMA" id="MERLIAC"/>
<keyword evidence="10" id="KW-1133">Transmembrane helix</keyword>
<dbReference type="InterPro" id="IPR011009">
    <property type="entry name" value="Kinase-like_dom_sf"/>
</dbReference>
<evidence type="ECO:0000256" key="8">
    <source>
        <dbReference type="ARBA" id="ARBA00022777"/>
    </source>
</evidence>
<dbReference type="EnsemblPlants" id="TraesCS3D02G290100.1">
    <property type="protein sequence ID" value="TraesCS3D02G290100.1"/>
    <property type="gene ID" value="TraesCS3D02G290100"/>
</dbReference>
<evidence type="ECO:0000256" key="4">
    <source>
        <dbReference type="ARBA" id="ARBA00022527"/>
    </source>
</evidence>
<dbReference type="InterPro" id="IPR047117">
    <property type="entry name" value="PERK1-13-like"/>
</dbReference>
<evidence type="ECO:0000256" key="2">
    <source>
        <dbReference type="ARBA" id="ARBA00012513"/>
    </source>
</evidence>
<evidence type="ECO:0000256" key="10">
    <source>
        <dbReference type="ARBA" id="ARBA00022989"/>
    </source>
</evidence>
<dbReference type="InterPro" id="IPR001245">
    <property type="entry name" value="Ser-Thr/Tyr_kinase_cat_dom"/>
</dbReference>
<evidence type="ECO:0000256" key="14">
    <source>
        <dbReference type="PROSITE-ProRule" id="PRU10141"/>
    </source>
</evidence>
<feature type="binding site" evidence="14">
    <location>
        <position position="66"/>
    </location>
    <ligand>
        <name>ATP</name>
        <dbReference type="ChEBI" id="CHEBI:30616"/>
    </ligand>
</feature>
<keyword evidence="19" id="KW-1185">Reference proteome</keyword>
<dbReference type="SMR" id="A0A3B6GVQ0"/>
<evidence type="ECO:0000256" key="3">
    <source>
        <dbReference type="ARBA" id="ARBA00022475"/>
    </source>
</evidence>
<dbReference type="PROSITE" id="PS50011">
    <property type="entry name" value="PROTEIN_KINASE_DOM"/>
    <property type="match status" value="1"/>
</dbReference>
<dbReference type="Gene3D" id="1.10.510.10">
    <property type="entry name" value="Transferase(Phosphotransferase) domain 1"/>
    <property type="match status" value="1"/>
</dbReference>